<evidence type="ECO:0000313" key="2">
    <source>
        <dbReference type="Proteomes" id="UP000044026"/>
    </source>
</evidence>
<dbReference type="EMBL" id="CDOE01000063">
    <property type="protein sequence ID" value="CEN36304.1"/>
    <property type="molecule type" value="Genomic_DNA"/>
</dbReference>
<sequence length="88" mass="10390">MFLGEMLVFNSKKSRNRNFIPYKIEEVLHSRGTMNVPPPHRLTYSALLNEIFQFSNNRIKLTLFMFPKINEKKREYFTYLVVCGTGIA</sequence>
<gene>
    <name evidence="1" type="ORF">CCAN12_660010</name>
</gene>
<evidence type="ECO:0000313" key="1">
    <source>
        <dbReference type="EMBL" id="CEN36304.1"/>
    </source>
</evidence>
<organism evidence="1 2">
    <name type="scientific">Capnocytophaga canimorsus</name>
    <dbReference type="NCBI Taxonomy" id="28188"/>
    <lineage>
        <taxon>Bacteria</taxon>
        <taxon>Pseudomonadati</taxon>
        <taxon>Bacteroidota</taxon>
        <taxon>Flavobacteriia</taxon>
        <taxon>Flavobacteriales</taxon>
        <taxon>Flavobacteriaceae</taxon>
        <taxon>Capnocytophaga</taxon>
    </lineage>
</organism>
<accession>A0A0B7HCJ8</accession>
<dbReference type="Proteomes" id="UP000044026">
    <property type="component" value="Unassembled WGS sequence"/>
</dbReference>
<name>A0A0B7HCJ8_9FLAO</name>
<dbReference type="AlphaFoldDB" id="A0A0B7HCJ8"/>
<reference evidence="1 2" key="1">
    <citation type="submission" date="2015-01" db="EMBL/GenBank/DDBJ databases">
        <authorList>
            <person name="Xiang T."/>
            <person name="Song Y."/>
            <person name="Huang L."/>
            <person name="Wang B."/>
            <person name="Wu P."/>
        </authorList>
    </citation>
    <scope>NUCLEOTIDE SEQUENCE [LARGE SCALE GENOMIC DNA]</scope>
    <source>
        <strain evidence="1 2">Cc12</strain>
    </source>
</reference>
<protein>
    <submittedName>
        <fullName evidence="1">Uncharacterized protein</fullName>
    </submittedName>
</protein>
<proteinExistence type="predicted"/>